<dbReference type="AlphaFoldDB" id="A0A9P8LE08"/>
<evidence type="ECO:0000256" key="10">
    <source>
        <dbReference type="SAM" id="MobiDB-lite"/>
    </source>
</evidence>
<keyword evidence="6" id="KW-0931">ER-Golgi transport</keyword>
<evidence type="ECO:0000256" key="4">
    <source>
        <dbReference type="ARBA" id="ARBA00022692"/>
    </source>
</evidence>
<organism evidence="12 13">
    <name type="scientific">Trichoglossum hirsutum</name>
    <dbReference type="NCBI Taxonomy" id="265104"/>
    <lineage>
        <taxon>Eukaryota</taxon>
        <taxon>Fungi</taxon>
        <taxon>Dikarya</taxon>
        <taxon>Ascomycota</taxon>
        <taxon>Pezizomycotina</taxon>
        <taxon>Geoglossomycetes</taxon>
        <taxon>Geoglossales</taxon>
        <taxon>Geoglossaceae</taxon>
        <taxon>Trichoglossum</taxon>
    </lineage>
</organism>
<keyword evidence="5" id="KW-0256">Endoplasmic reticulum</keyword>
<evidence type="ECO:0000256" key="2">
    <source>
        <dbReference type="ARBA" id="ARBA00007891"/>
    </source>
</evidence>
<evidence type="ECO:0000313" key="13">
    <source>
        <dbReference type="Proteomes" id="UP000750711"/>
    </source>
</evidence>
<keyword evidence="13" id="KW-1185">Reference proteome</keyword>
<dbReference type="GO" id="GO:0005484">
    <property type="term" value="F:SNAP receptor activity"/>
    <property type="evidence" value="ECO:0007669"/>
    <property type="project" value="TreeGrafter"/>
</dbReference>
<name>A0A9P8LE08_9PEZI</name>
<dbReference type="GO" id="GO:0031201">
    <property type="term" value="C:SNARE complex"/>
    <property type="evidence" value="ECO:0007669"/>
    <property type="project" value="TreeGrafter"/>
</dbReference>
<evidence type="ECO:0000256" key="8">
    <source>
        <dbReference type="ARBA" id="ARBA00022989"/>
    </source>
</evidence>
<feature type="region of interest" description="Disordered" evidence="10">
    <location>
        <begin position="149"/>
        <end position="212"/>
    </location>
</feature>
<evidence type="ECO:0000313" key="12">
    <source>
        <dbReference type="EMBL" id="KAH0562476.1"/>
    </source>
</evidence>
<comment type="caution">
    <text evidence="12">The sequence shown here is derived from an EMBL/GenBank/DDBJ whole genome shotgun (WGS) entry which is preliminary data.</text>
</comment>
<gene>
    <name evidence="12" type="ORF">GP486_002833</name>
</gene>
<feature type="transmembrane region" description="Helical" evidence="11">
    <location>
        <begin position="290"/>
        <end position="314"/>
    </location>
</feature>
<comment type="subcellular location">
    <subcellularLocation>
        <location evidence="1">Endoplasmic reticulum membrane</location>
        <topology evidence="1">Single-pass type IV membrane protein</topology>
    </subcellularLocation>
</comment>
<protein>
    <recommendedName>
        <fullName evidence="14">Synaptobrevin</fullName>
    </recommendedName>
</protein>
<dbReference type="PANTHER" id="PTHR13050">
    <property type="entry name" value="USE1-LIKE PROTEIN"/>
    <property type="match status" value="1"/>
</dbReference>
<feature type="region of interest" description="Disordered" evidence="10">
    <location>
        <begin position="103"/>
        <end position="135"/>
    </location>
</feature>
<evidence type="ECO:0000256" key="11">
    <source>
        <dbReference type="SAM" id="Phobius"/>
    </source>
</evidence>
<sequence length="319" mass="35930">MARLSAALSNTPDTTAIDLTRLLSRLEQILLTETPESRTARASSFERTKIATNLEYARSLLLHLEREALAINTLSRKQSLQRELLEKRELIKRLNERLHELNQLDDVESNEEEEEDLLGEDTPSESNHNTEDENTDKILDHLDSDAPALLGQRRPAEPPDYTENSEEHPERPPRHSHPSSSTLRARRRISDPAEGSSHSTSSQARPTMTSVSTTEALLSHNRTEQETLTTSLLSMATALKESSKHFSDTLGSEKAILNRAGEGLDKNTQGMEAAKLRMGMLRRMTEGKGWWGRIVMYCWIVGLMIVALLLVGFLPKLRF</sequence>
<dbReference type="GO" id="GO:0006890">
    <property type="term" value="P:retrograde vesicle-mediated transport, Golgi to endoplasmic reticulum"/>
    <property type="evidence" value="ECO:0007669"/>
    <property type="project" value="TreeGrafter"/>
</dbReference>
<dbReference type="PANTHER" id="PTHR13050:SF7">
    <property type="entry name" value="VESICLE TRANSPORT PROTEIN USE1"/>
    <property type="match status" value="1"/>
</dbReference>
<feature type="compositionally biased region" description="Acidic residues" evidence="10">
    <location>
        <begin position="103"/>
        <end position="123"/>
    </location>
</feature>
<dbReference type="GO" id="GO:0005789">
    <property type="term" value="C:endoplasmic reticulum membrane"/>
    <property type="evidence" value="ECO:0007669"/>
    <property type="project" value="UniProtKB-SubCell"/>
</dbReference>
<evidence type="ECO:0000256" key="3">
    <source>
        <dbReference type="ARBA" id="ARBA00022448"/>
    </source>
</evidence>
<keyword evidence="3" id="KW-0813">Transport</keyword>
<keyword evidence="4 11" id="KW-0812">Transmembrane</keyword>
<dbReference type="Proteomes" id="UP000750711">
    <property type="component" value="Unassembled WGS sequence"/>
</dbReference>
<dbReference type="InterPro" id="IPR019150">
    <property type="entry name" value="Vesicle_transport_protein_Use1"/>
</dbReference>
<keyword evidence="7" id="KW-0653">Protein transport</keyword>
<dbReference type="GO" id="GO:0015031">
    <property type="term" value="P:protein transport"/>
    <property type="evidence" value="ECO:0007669"/>
    <property type="project" value="UniProtKB-KW"/>
</dbReference>
<evidence type="ECO:0000256" key="6">
    <source>
        <dbReference type="ARBA" id="ARBA00022892"/>
    </source>
</evidence>
<evidence type="ECO:0000256" key="7">
    <source>
        <dbReference type="ARBA" id="ARBA00022927"/>
    </source>
</evidence>
<keyword evidence="8 11" id="KW-1133">Transmembrane helix</keyword>
<proteinExistence type="inferred from homology"/>
<dbReference type="EMBL" id="JAGHQM010000343">
    <property type="protein sequence ID" value="KAH0562476.1"/>
    <property type="molecule type" value="Genomic_DNA"/>
</dbReference>
<reference evidence="12" key="1">
    <citation type="submission" date="2021-03" db="EMBL/GenBank/DDBJ databases">
        <title>Comparative genomics and phylogenomic investigation of the class Geoglossomycetes provide insights into ecological specialization and systematics.</title>
        <authorList>
            <person name="Melie T."/>
            <person name="Pirro S."/>
            <person name="Miller A.N."/>
            <person name="Quandt A."/>
        </authorList>
    </citation>
    <scope>NUCLEOTIDE SEQUENCE</scope>
    <source>
        <strain evidence="12">CAQ_001_2017</strain>
    </source>
</reference>
<evidence type="ECO:0000256" key="9">
    <source>
        <dbReference type="ARBA" id="ARBA00023136"/>
    </source>
</evidence>
<accession>A0A9P8LE08</accession>
<feature type="compositionally biased region" description="Polar residues" evidence="10">
    <location>
        <begin position="196"/>
        <end position="212"/>
    </location>
</feature>
<keyword evidence="9 11" id="KW-0472">Membrane</keyword>
<comment type="similarity">
    <text evidence="2">Belongs to the USE1 family.</text>
</comment>
<evidence type="ECO:0000256" key="5">
    <source>
        <dbReference type="ARBA" id="ARBA00022824"/>
    </source>
</evidence>
<evidence type="ECO:0000256" key="1">
    <source>
        <dbReference type="ARBA" id="ARBA00004163"/>
    </source>
</evidence>
<evidence type="ECO:0008006" key="14">
    <source>
        <dbReference type="Google" id="ProtNLM"/>
    </source>
</evidence>